<evidence type="ECO:0000313" key="2">
    <source>
        <dbReference type="Proteomes" id="UP000232722"/>
    </source>
</evidence>
<evidence type="ECO:0000313" key="1">
    <source>
        <dbReference type="EMBL" id="PKC05194.1"/>
    </source>
</evidence>
<organism evidence="1 2">
    <name type="scientific">Rhizophagus irregularis</name>
    <dbReference type="NCBI Taxonomy" id="588596"/>
    <lineage>
        <taxon>Eukaryota</taxon>
        <taxon>Fungi</taxon>
        <taxon>Fungi incertae sedis</taxon>
        <taxon>Mucoromycota</taxon>
        <taxon>Glomeromycotina</taxon>
        <taxon>Glomeromycetes</taxon>
        <taxon>Glomerales</taxon>
        <taxon>Glomeraceae</taxon>
        <taxon>Rhizophagus</taxon>
    </lineage>
</organism>
<dbReference type="VEuPathDB" id="FungiDB:RhiirA1_461028"/>
<dbReference type="VEuPathDB" id="FungiDB:RhiirFUN_005157"/>
<protein>
    <recommendedName>
        <fullName evidence="3">Reverse transcriptase domain-containing protein</fullName>
    </recommendedName>
</protein>
<dbReference type="Proteomes" id="UP000232722">
    <property type="component" value="Unassembled WGS sequence"/>
</dbReference>
<sequence>MLNSILECHLRKITLDRIKYTENDEIKFSNDKDIITNITNSHFQNIGSSNTSNTKFDENIGFNTYWKRFYAPRQNIPDTALDSLMNPISKEEMVNILKTLPNNKAPGISKLTYEIFKKLPSRFIDELIYLYNFIIEQGFIPDSWQKALLYPIPKPQWWDNDIKFTCTIVLLEVARKILTKIFND</sequence>
<evidence type="ECO:0008006" key="3">
    <source>
        <dbReference type="Google" id="ProtNLM"/>
    </source>
</evidence>
<reference evidence="1 2" key="2">
    <citation type="submission" date="2017-09" db="EMBL/GenBank/DDBJ databases">
        <title>Extensive intraspecific genome diversity in a model arbuscular mycorrhizal fungus.</title>
        <authorList>
            <person name="Chen E.C."/>
            <person name="Morin E."/>
            <person name="Beaudet D."/>
            <person name="Noel J."/>
            <person name="Ndikumana S."/>
            <person name="Charron P."/>
            <person name="St-Onge C."/>
            <person name="Giorgi J."/>
            <person name="Grigoriev I.V."/>
            <person name="Roux C."/>
            <person name="Martin F.M."/>
            <person name="Corradi N."/>
        </authorList>
    </citation>
    <scope>NUCLEOTIDE SEQUENCE [LARGE SCALE GENOMIC DNA]</scope>
    <source>
        <strain evidence="1 2">A5</strain>
    </source>
</reference>
<dbReference type="EMBL" id="LLXJ01000905">
    <property type="protein sequence ID" value="PKC05194.1"/>
    <property type="molecule type" value="Genomic_DNA"/>
</dbReference>
<dbReference type="AlphaFoldDB" id="A0A2N0PEE2"/>
<gene>
    <name evidence="1" type="ORF">RhiirA5_421207</name>
</gene>
<comment type="caution">
    <text evidence="1">The sequence shown here is derived from an EMBL/GenBank/DDBJ whole genome shotgun (WGS) entry which is preliminary data.</text>
</comment>
<dbReference type="PANTHER" id="PTHR19446">
    <property type="entry name" value="REVERSE TRANSCRIPTASES"/>
    <property type="match status" value="1"/>
</dbReference>
<name>A0A2N0PEE2_9GLOM</name>
<dbReference type="VEuPathDB" id="FungiDB:FUN_014169"/>
<accession>A0A2N0PEE2</accession>
<reference evidence="1 2" key="1">
    <citation type="submission" date="2016-04" db="EMBL/GenBank/DDBJ databases">
        <title>Genome analyses suggest a sexual origin of heterokaryosis in a supposedly ancient asexual fungus.</title>
        <authorList>
            <person name="Ropars J."/>
            <person name="Sedzielewska K."/>
            <person name="Noel J."/>
            <person name="Charron P."/>
            <person name="Farinelli L."/>
            <person name="Marton T."/>
            <person name="Kruger M."/>
            <person name="Pelin A."/>
            <person name="Brachmann A."/>
            <person name="Corradi N."/>
        </authorList>
    </citation>
    <scope>NUCLEOTIDE SEQUENCE [LARGE SCALE GENOMIC DNA]</scope>
    <source>
        <strain evidence="1 2">A5</strain>
    </source>
</reference>
<proteinExistence type="predicted"/>